<evidence type="ECO:0000313" key="4">
    <source>
        <dbReference type="Proteomes" id="UP000008827"/>
    </source>
</evidence>
<organism evidence="3">
    <name type="scientific">Glycine max</name>
    <name type="common">Soybean</name>
    <name type="synonym">Glycine hispida</name>
    <dbReference type="NCBI Taxonomy" id="3847"/>
    <lineage>
        <taxon>Eukaryota</taxon>
        <taxon>Viridiplantae</taxon>
        <taxon>Streptophyta</taxon>
        <taxon>Embryophyta</taxon>
        <taxon>Tracheophyta</taxon>
        <taxon>Spermatophyta</taxon>
        <taxon>Magnoliopsida</taxon>
        <taxon>eudicotyledons</taxon>
        <taxon>Gunneridae</taxon>
        <taxon>Pentapetalae</taxon>
        <taxon>rosids</taxon>
        <taxon>fabids</taxon>
        <taxon>Fabales</taxon>
        <taxon>Fabaceae</taxon>
        <taxon>Papilionoideae</taxon>
        <taxon>50 kb inversion clade</taxon>
        <taxon>NPAAA clade</taxon>
        <taxon>indigoferoid/millettioid clade</taxon>
        <taxon>Phaseoleae</taxon>
        <taxon>Glycine</taxon>
        <taxon>Glycine subgen. Soja</taxon>
    </lineage>
</organism>
<keyword evidence="1" id="KW-0812">Transmembrane</keyword>
<dbReference type="Proteomes" id="UP000008827">
    <property type="component" value="Chromosome 6"/>
</dbReference>
<gene>
    <name evidence="2" type="ORF">GLYMA_06G092400</name>
</gene>
<dbReference type="PaxDb" id="3847-GLYMA06G09715.1"/>
<dbReference type="HOGENOM" id="CLU_1112949_0_0_1"/>
<keyword evidence="4" id="KW-1185">Reference proteome</keyword>
<reference evidence="2" key="3">
    <citation type="submission" date="2018-07" db="EMBL/GenBank/DDBJ databases">
        <title>WGS assembly of Glycine max.</title>
        <authorList>
            <person name="Schmutz J."/>
            <person name="Cannon S."/>
            <person name="Schlueter J."/>
            <person name="Ma J."/>
            <person name="Mitros T."/>
            <person name="Nelson W."/>
            <person name="Hyten D."/>
            <person name="Song Q."/>
            <person name="Thelen J."/>
            <person name="Cheng J."/>
            <person name="Xu D."/>
            <person name="Hellsten U."/>
            <person name="May G."/>
            <person name="Yu Y."/>
            <person name="Sakurai T."/>
            <person name="Umezawa T."/>
            <person name="Bhattacharyya M."/>
            <person name="Sandhu D."/>
            <person name="Valliyodan B."/>
            <person name="Lindquist E."/>
            <person name="Peto M."/>
            <person name="Grant D."/>
            <person name="Shu S."/>
            <person name="Goodstein D."/>
            <person name="Barry K."/>
            <person name="Futrell-Griggs M."/>
            <person name="Abernathy B."/>
            <person name="Du J."/>
            <person name="Tian Z."/>
            <person name="Zhu L."/>
            <person name="Gill N."/>
            <person name="Joshi T."/>
            <person name="Libault M."/>
            <person name="Sethuraman A."/>
            <person name="Zhang X."/>
            <person name="Shinozaki K."/>
            <person name="Nguyen H."/>
            <person name="Wing R."/>
            <person name="Cregan P."/>
            <person name="Specht J."/>
            <person name="Grimwood J."/>
            <person name="Rokhsar D."/>
            <person name="Stacey G."/>
            <person name="Shoemaker R."/>
            <person name="Jackson S."/>
        </authorList>
    </citation>
    <scope>NUCLEOTIDE SEQUENCE</scope>
    <source>
        <tissue evidence="2">Callus</tissue>
    </source>
</reference>
<evidence type="ECO:0000313" key="3">
    <source>
        <dbReference type="EnsemblPlants" id="KRH52876"/>
    </source>
</evidence>
<protein>
    <submittedName>
        <fullName evidence="2 3">Uncharacterized protein</fullName>
    </submittedName>
</protein>
<sequence length="250" mass="27162">MTVNNIGLATVLQKLIYFTPSFSGVLSLFLYRTLITLFPSLLLQSSFALSFYLLLLSNLCPTSSTSLFETLSLSAKLRTPSNPLSVSLSNLCTPLLCPFLIKSFSLRKVKTLIAHGRSTIKTTRSSVKIVQQLAIVKDGVVEELKVFEVVDTDGEASNGFEKRGNTWFRGGVWGEGSIVVDDSTGIAVSRGFVHVALHEEALKGIAMTLKDFGEVVDGFRVEADVQGGNMATKEKLYVGLELGDNFGLRA</sequence>
<reference evidence="2 3" key="1">
    <citation type="journal article" date="2010" name="Nature">
        <title>Genome sequence of the palaeopolyploid soybean.</title>
        <authorList>
            <person name="Schmutz J."/>
            <person name="Cannon S.B."/>
            <person name="Schlueter J."/>
            <person name="Ma J."/>
            <person name="Mitros T."/>
            <person name="Nelson W."/>
            <person name="Hyten D.L."/>
            <person name="Song Q."/>
            <person name="Thelen J.J."/>
            <person name="Cheng J."/>
            <person name="Xu D."/>
            <person name="Hellsten U."/>
            <person name="May G.D."/>
            <person name="Yu Y."/>
            <person name="Sakurai T."/>
            <person name="Umezawa T."/>
            <person name="Bhattacharyya M.K."/>
            <person name="Sandhu D."/>
            <person name="Valliyodan B."/>
            <person name="Lindquist E."/>
            <person name="Peto M."/>
            <person name="Grant D."/>
            <person name="Shu S."/>
            <person name="Goodstein D."/>
            <person name="Barry K."/>
            <person name="Futrell-Griggs M."/>
            <person name="Abernathy B."/>
            <person name="Du J."/>
            <person name="Tian Z."/>
            <person name="Zhu L."/>
            <person name="Gill N."/>
            <person name="Joshi T."/>
            <person name="Libault M."/>
            <person name="Sethuraman A."/>
            <person name="Zhang X.-C."/>
            <person name="Shinozaki K."/>
            <person name="Nguyen H.T."/>
            <person name="Wing R.A."/>
            <person name="Cregan P."/>
            <person name="Specht J."/>
            <person name="Grimwood J."/>
            <person name="Rokhsar D."/>
            <person name="Stacey G."/>
            <person name="Shoemaker R.C."/>
            <person name="Jackson S.A."/>
        </authorList>
    </citation>
    <scope>NUCLEOTIDE SEQUENCE [LARGE SCALE GENOMIC DNA]</scope>
    <source>
        <strain evidence="3">cv. Williams 82</strain>
        <tissue evidence="2">Callus</tissue>
    </source>
</reference>
<dbReference type="Gramene" id="KRH52876">
    <property type="protein sequence ID" value="KRH52876"/>
    <property type="gene ID" value="GLYMA_06G092400"/>
</dbReference>
<dbReference type="AlphaFoldDB" id="K7KU39"/>
<keyword evidence="1" id="KW-1133">Transmembrane helix</keyword>
<keyword evidence="1" id="KW-0472">Membrane</keyword>
<dbReference type="EMBL" id="CM000839">
    <property type="protein sequence ID" value="KRH52876.1"/>
    <property type="molecule type" value="Genomic_DNA"/>
</dbReference>
<feature type="transmembrane region" description="Helical" evidence="1">
    <location>
        <begin position="15"/>
        <end position="34"/>
    </location>
</feature>
<name>K7KU39_SOYBN</name>
<dbReference type="EnsemblPlants" id="KRH52876">
    <property type="protein sequence ID" value="KRH52876"/>
    <property type="gene ID" value="GLYMA_06G092400"/>
</dbReference>
<dbReference type="InParanoid" id="K7KU39"/>
<accession>K7KU39</accession>
<reference evidence="3" key="2">
    <citation type="submission" date="2018-02" db="UniProtKB">
        <authorList>
            <consortium name="EnsemblPlants"/>
        </authorList>
    </citation>
    <scope>IDENTIFICATION</scope>
    <source>
        <strain evidence="3">Williams 82</strain>
    </source>
</reference>
<evidence type="ECO:0000256" key="1">
    <source>
        <dbReference type="SAM" id="Phobius"/>
    </source>
</evidence>
<proteinExistence type="predicted"/>
<evidence type="ECO:0000313" key="2">
    <source>
        <dbReference type="EMBL" id="KRH52876.1"/>
    </source>
</evidence>